<gene>
    <name evidence="2" type="ORF">MEDL_61675</name>
</gene>
<keyword evidence="3" id="KW-1185">Reference proteome</keyword>
<accession>A0A8S3V824</accession>
<protein>
    <submittedName>
        <fullName evidence="2">Uncharacterized protein</fullName>
    </submittedName>
</protein>
<dbReference type="OrthoDB" id="7696082at2759"/>
<organism evidence="2 3">
    <name type="scientific">Mytilus edulis</name>
    <name type="common">Blue mussel</name>
    <dbReference type="NCBI Taxonomy" id="6550"/>
    <lineage>
        <taxon>Eukaryota</taxon>
        <taxon>Metazoa</taxon>
        <taxon>Spiralia</taxon>
        <taxon>Lophotrochozoa</taxon>
        <taxon>Mollusca</taxon>
        <taxon>Bivalvia</taxon>
        <taxon>Autobranchia</taxon>
        <taxon>Pteriomorphia</taxon>
        <taxon>Mytilida</taxon>
        <taxon>Mytiloidea</taxon>
        <taxon>Mytilidae</taxon>
        <taxon>Mytilinae</taxon>
        <taxon>Mytilus</taxon>
    </lineage>
</organism>
<dbReference type="SUPFAM" id="SSF101898">
    <property type="entry name" value="NHL repeat"/>
    <property type="match status" value="1"/>
</dbReference>
<proteinExistence type="predicted"/>
<sequence>MDEPNTNSDVSETEMPISKLDENSFATSLSYEDDHEEEELEKYGTECLFQISRNDENLTFSCSVCEKEFKIGNFQKKVQNIKFHILSRSHIGRIQDKVVKSGGKEVCDAMAIFEKFEEEFGKEVFICKGTSAYCRCCNVQINLVTGRGDPLYRGRCHVNSNEHKANQERKQTNKMKDISSFFTRWYKDQYTYFKDTSQQLTVDTKLLLNDLKYGEDFGNPSWYPLPFINVKILEESDTTEFNGTYKHVNCSGKVSIREGYSCYMCKNIPNLPSFKKRILLRVQKTDETGNRNLEKVRYEYLTQPEQLDILRDKNEKLEKAKDTIFFLKRREIRQKLKLRNYKEKLVEFSRRGDMKAITHNFVKAQEKGLFKDKKVLFDTLESVARNFHVAGPTGRRFKTATKNFYEALLILGGPRIANFVAINMEGPNLNSVYKWRKLKSIVLKPGIETENFIQYALLVKGIMEVHNISPVPVLTAEDETAIVGVVNYHQDRDELLGFCGPKTPNPSDHKCLQSFHIKVGNGQAAYQTIIDAFAENKIGTHARVIMINPLHRKIPKLIGLLMPTCNRFSHHDVYQQWQKIQKLYKDHLESLLGPLIGHSSDGDSRRRKLHVQLMTCEAGLRYRPIPEDLGFVFSARKEHDDKQLSKYHGLTREHVRRNRDRQNWKIAQELSFKKVQDCLDILIAGNENVPPDPSVRFVKVAWLINENISRLGHLIDPRVVKFHAIDAATFISCIGGQNYFKISKCTYPGHLCIEQAVNIETMVTPSDICSDNNGHIYISGQGSNNIHRLTQDGKVLDIPLDNRHGITQPVALCFNQNCDKLYIVNDWGKSVLVC</sequence>
<feature type="region of interest" description="Disordered" evidence="1">
    <location>
        <begin position="1"/>
        <end position="24"/>
    </location>
</feature>
<name>A0A8S3V824_MYTED</name>
<dbReference type="EMBL" id="CAJPWZ010003022">
    <property type="protein sequence ID" value="CAG2249925.1"/>
    <property type="molecule type" value="Genomic_DNA"/>
</dbReference>
<reference evidence="2" key="1">
    <citation type="submission" date="2021-03" db="EMBL/GenBank/DDBJ databases">
        <authorList>
            <person name="Bekaert M."/>
        </authorList>
    </citation>
    <scope>NUCLEOTIDE SEQUENCE</scope>
</reference>
<comment type="caution">
    <text evidence="2">The sequence shown here is derived from an EMBL/GenBank/DDBJ whole genome shotgun (WGS) entry which is preliminary data.</text>
</comment>
<dbReference type="AlphaFoldDB" id="A0A8S3V824"/>
<feature type="compositionally biased region" description="Polar residues" evidence="1">
    <location>
        <begin position="1"/>
        <end position="10"/>
    </location>
</feature>
<evidence type="ECO:0000256" key="1">
    <source>
        <dbReference type="SAM" id="MobiDB-lite"/>
    </source>
</evidence>
<dbReference type="Proteomes" id="UP000683360">
    <property type="component" value="Unassembled WGS sequence"/>
</dbReference>
<evidence type="ECO:0000313" key="3">
    <source>
        <dbReference type="Proteomes" id="UP000683360"/>
    </source>
</evidence>
<evidence type="ECO:0000313" key="2">
    <source>
        <dbReference type="EMBL" id="CAG2249925.1"/>
    </source>
</evidence>